<dbReference type="GO" id="GO:0140291">
    <property type="term" value="P:peptidyl-glutamate ADP-deribosylation"/>
    <property type="evidence" value="ECO:0007669"/>
    <property type="project" value="TreeGrafter"/>
</dbReference>
<proteinExistence type="predicted"/>
<evidence type="ECO:0008006" key="2">
    <source>
        <dbReference type="Google" id="ProtNLM"/>
    </source>
</evidence>
<accession>A0A0F9NW08</accession>
<dbReference type="InterPro" id="IPR043472">
    <property type="entry name" value="Macro_dom-like"/>
</dbReference>
<dbReference type="InterPro" id="IPR050892">
    <property type="entry name" value="ADP-ribose_metab_enzymes"/>
</dbReference>
<dbReference type="AlphaFoldDB" id="A0A0F9NW08"/>
<gene>
    <name evidence="1" type="ORF">LCGC14_0902300</name>
</gene>
<organism evidence="1">
    <name type="scientific">marine sediment metagenome</name>
    <dbReference type="NCBI Taxonomy" id="412755"/>
    <lineage>
        <taxon>unclassified sequences</taxon>
        <taxon>metagenomes</taxon>
        <taxon>ecological metagenomes</taxon>
    </lineage>
</organism>
<comment type="caution">
    <text evidence="1">The sequence shown here is derived from an EMBL/GenBank/DDBJ whole genome shotgun (WGS) entry which is preliminary data.</text>
</comment>
<reference evidence="1" key="1">
    <citation type="journal article" date="2015" name="Nature">
        <title>Complex archaea that bridge the gap between prokaryotes and eukaryotes.</title>
        <authorList>
            <person name="Spang A."/>
            <person name="Saw J.H."/>
            <person name="Jorgensen S.L."/>
            <person name="Zaremba-Niedzwiedzka K."/>
            <person name="Martijn J."/>
            <person name="Lind A.E."/>
            <person name="van Eijk R."/>
            <person name="Schleper C."/>
            <person name="Guy L."/>
            <person name="Ettema T.J."/>
        </authorList>
    </citation>
    <scope>NUCLEOTIDE SEQUENCE</scope>
</reference>
<sequence>MREVKGNIWDFYDRGGWITIPTNGSTRNDGKAVMGRGLALQANQRFKGFAGGLGHFLKDHGNVSHVNYIYRAITFPVKHHWMDIADINLIEVSALTLPGILDRVELKEIYMVRVGCGNGKLDWKDVKPILEKYLDDRFIIVDKKGEEK</sequence>
<dbReference type="SUPFAM" id="SSF52949">
    <property type="entry name" value="Macro domain-like"/>
    <property type="match status" value="1"/>
</dbReference>
<dbReference type="Gene3D" id="3.40.220.10">
    <property type="entry name" value="Leucine Aminopeptidase, subunit E, domain 1"/>
    <property type="match status" value="1"/>
</dbReference>
<dbReference type="PANTHER" id="PTHR12521:SF0">
    <property type="entry name" value="ADP-RIBOSE GLYCOHYDROLASE OARD1"/>
    <property type="match status" value="1"/>
</dbReference>
<dbReference type="PANTHER" id="PTHR12521">
    <property type="entry name" value="PROTEIN C6ORF130"/>
    <property type="match status" value="1"/>
</dbReference>
<name>A0A0F9NW08_9ZZZZ</name>
<protein>
    <recommendedName>
        <fullName evidence="2">Macro domain-containing protein</fullName>
    </recommendedName>
</protein>
<evidence type="ECO:0000313" key="1">
    <source>
        <dbReference type="EMBL" id="KKN23705.1"/>
    </source>
</evidence>
<dbReference type="EMBL" id="LAZR01002947">
    <property type="protein sequence ID" value="KKN23705.1"/>
    <property type="molecule type" value="Genomic_DNA"/>
</dbReference>